<dbReference type="Pfam" id="PF23761">
    <property type="entry name" value="Beta-prop_DCAF4"/>
    <property type="match status" value="1"/>
</dbReference>
<dbReference type="PROSITE" id="PS50082">
    <property type="entry name" value="WD_REPEATS_2"/>
    <property type="match status" value="1"/>
</dbReference>
<evidence type="ECO:0000256" key="1">
    <source>
        <dbReference type="ARBA" id="ARBA00022574"/>
    </source>
</evidence>
<name>A0A7N0U7Z8_KALFE</name>
<reference evidence="5" key="1">
    <citation type="submission" date="2021-01" db="UniProtKB">
        <authorList>
            <consortium name="EnsemblPlants"/>
        </authorList>
    </citation>
    <scope>IDENTIFICATION</scope>
</reference>
<keyword evidence="1 3" id="KW-0853">WD repeat</keyword>
<dbReference type="InterPro" id="IPR015943">
    <property type="entry name" value="WD40/YVTN_repeat-like_dom_sf"/>
</dbReference>
<dbReference type="InterPro" id="IPR019775">
    <property type="entry name" value="WD40_repeat_CS"/>
</dbReference>
<evidence type="ECO:0000256" key="4">
    <source>
        <dbReference type="SAM" id="MobiDB-lite"/>
    </source>
</evidence>
<dbReference type="Gramene" id="Kaladp0058s0167.1.v1.1">
    <property type="protein sequence ID" value="Kaladp0058s0167.1.v1.1"/>
    <property type="gene ID" value="Kaladp0058s0167.v1.1"/>
</dbReference>
<dbReference type="Proteomes" id="UP000594263">
    <property type="component" value="Unplaced"/>
</dbReference>
<dbReference type="SMART" id="SM00320">
    <property type="entry name" value="WD40"/>
    <property type="match status" value="2"/>
</dbReference>
<evidence type="ECO:0000256" key="3">
    <source>
        <dbReference type="PROSITE-ProRule" id="PRU00221"/>
    </source>
</evidence>
<dbReference type="InterPro" id="IPR036322">
    <property type="entry name" value="WD40_repeat_dom_sf"/>
</dbReference>
<accession>A0A7N0U7Z8</accession>
<feature type="region of interest" description="Disordered" evidence="4">
    <location>
        <begin position="28"/>
        <end position="49"/>
    </location>
</feature>
<organism evidence="5 6">
    <name type="scientific">Kalanchoe fedtschenkoi</name>
    <name type="common">Lavender scallops</name>
    <name type="synonym">South American air plant</name>
    <dbReference type="NCBI Taxonomy" id="63787"/>
    <lineage>
        <taxon>Eukaryota</taxon>
        <taxon>Viridiplantae</taxon>
        <taxon>Streptophyta</taxon>
        <taxon>Embryophyta</taxon>
        <taxon>Tracheophyta</taxon>
        <taxon>Spermatophyta</taxon>
        <taxon>Magnoliopsida</taxon>
        <taxon>eudicotyledons</taxon>
        <taxon>Gunneridae</taxon>
        <taxon>Pentapetalae</taxon>
        <taxon>Saxifragales</taxon>
        <taxon>Crassulaceae</taxon>
        <taxon>Kalanchoe</taxon>
    </lineage>
</organism>
<dbReference type="PANTHER" id="PTHR44472:SF1">
    <property type="entry name" value="DDB1 AND CUL4 ASSOCIATED FACTOR 4"/>
    <property type="match status" value="1"/>
</dbReference>
<keyword evidence="6" id="KW-1185">Reference proteome</keyword>
<dbReference type="InterPro" id="IPR001680">
    <property type="entry name" value="WD40_rpt"/>
</dbReference>
<dbReference type="PROSITE" id="PS00678">
    <property type="entry name" value="WD_REPEATS_1"/>
    <property type="match status" value="1"/>
</dbReference>
<protein>
    <recommendedName>
        <fullName evidence="7">Transducin/WD40 repeat-like superfamily protein</fullName>
    </recommendedName>
</protein>
<feature type="repeat" description="WD" evidence="3">
    <location>
        <begin position="415"/>
        <end position="446"/>
    </location>
</feature>
<evidence type="ECO:0000313" key="6">
    <source>
        <dbReference type="Proteomes" id="UP000594263"/>
    </source>
</evidence>
<evidence type="ECO:0000313" key="5">
    <source>
        <dbReference type="EnsemblPlants" id="Kaladp0058s0167.1.v1.1"/>
    </source>
</evidence>
<keyword evidence="2" id="KW-0677">Repeat</keyword>
<evidence type="ECO:0008006" key="7">
    <source>
        <dbReference type="Google" id="ProtNLM"/>
    </source>
</evidence>
<dbReference type="PANTHER" id="PTHR44472">
    <property type="entry name" value="DDB1- AND CUL4-ASSOCIATED FACTOR 4-RELATED"/>
    <property type="match status" value="1"/>
</dbReference>
<dbReference type="AlphaFoldDB" id="A0A7N0U7Z8"/>
<sequence>MPADIPGYYYDSQKNRYFPIKGPIPGASKRPALSSDALPQKPPVNPNQGDMRTVELLRERELCGNVVTYRKRKVNVQEQFCKRRASQPMVWKYSEVNKICGAVLEHMHLSRLTSEGEAKVDVIITGCSSGTLSLLEVEQAGSCIDDGVKCIPESAVPHNMEGYPPTCRAPLLNRMSSRPEIVCMPSAVSSLKRLGKDSYGDDPVTQKALLTTTGSERSPGSVYLLNFCDAVLQRMHAVASFDYTVWTADCAPNGCDSVIGTNLGARLVNLETGQSSWICRSKSDVLSQQFDLSGNIILCGLRNGAILSLDIRQKDGSGVRLDRHKISYPISKVHRHSGHTFQKRNWFEIKGNVDISSTIFMPSSISSLVFLRSYDQYFLASSMDGSINLYDRRMNKKGEVQSYAGHVNSHTRIQLAVDPSETFLMSGGEDSYMRIWDIKGGELLYAASFMSAVPSTLCWPVSGITTEYQCRSSSGAWVGSEEGIYLMLWP</sequence>
<dbReference type="OMA" id="FQHEYQK"/>
<evidence type="ECO:0000256" key="2">
    <source>
        <dbReference type="ARBA" id="ARBA00022737"/>
    </source>
</evidence>
<dbReference type="EnsemblPlants" id="Kaladp0058s0167.1.v1.1">
    <property type="protein sequence ID" value="Kaladp0058s0167.1.v1.1"/>
    <property type="gene ID" value="Kaladp0058s0167.v1.1"/>
</dbReference>
<proteinExistence type="predicted"/>
<dbReference type="Gene3D" id="2.130.10.10">
    <property type="entry name" value="YVTN repeat-like/Quinoprotein amine dehydrogenase"/>
    <property type="match status" value="1"/>
</dbReference>
<dbReference type="SUPFAM" id="SSF50978">
    <property type="entry name" value="WD40 repeat-like"/>
    <property type="match status" value="1"/>
</dbReference>
<dbReference type="InterPro" id="IPR052254">
    <property type="entry name" value="CUL4-DDB1_E3_ligase_receptor"/>
</dbReference>